<sequence length="159" mass="17668">MNKGIYVALISIGLAQFLKIPIQFLKTKKWDKGLFFQTGGMPSSHSAGVSSLTTFIALKRGLPTIDFALSLIFGLIVMYDAQGIRRQTGELTLKVNDLGELVDKINKDKNIAFKEQQPKKLKEMLGHQPQEVLGGALLGVLVGFLGHLFTKKKRSLLRW</sequence>
<dbReference type="EMBL" id="LDPH01000002">
    <property type="protein sequence ID" value="KLV27863.1"/>
    <property type="molecule type" value="Genomic_DNA"/>
</dbReference>
<dbReference type="PANTHER" id="PTHR31446">
    <property type="entry name" value="ACID PHOSPHATASE/VANADIUM-DEPENDENT HALOPEROXIDASE-RELATED PROTEIN"/>
    <property type="match status" value="1"/>
</dbReference>
<dbReference type="RefSeq" id="WP_047940418.1">
    <property type="nucleotide sequence ID" value="NZ_CP053989.1"/>
</dbReference>
<dbReference type="Pfam" id="PF02681">
    <property type="entry name" value="DUF212"/>
    <property type="match status" value="1"/>
</dbReference>
<organism evidence="1 2">
    <name type="scientific">Niallia circulans</name>
    <name type="common">Bacillus circulans</name>
    <dbReference type="NCBI Taxonomy" id="1397"/>
    <lineage>
        <taxon>Bacteria</taxon>
        <taxon>Bacillati</taxon>
        <taxon>Bacillota</taxon>
        <taxon>Bacilli</taxon>
        <taxon>Bacillales</taxon>
        <taxon>Bacillaceae</taxon>
        <taxon>Niallia</taxon>
    </lineage>
</organism>
<dbReference type="PATRIC" id="fig|1397.4.peg.1841"/>
<keyword evidence="2" id="KW-1185">Reference proteome</keyword>
<accession>A0A0J1IPJ2</accession>
<evidence type="ECO:0000313" key="2">
    <source>
        <dbReference type="Proteomes" id="UP000036045"/>
    </source>
</evidence>
<dbReference type="GeneID" id="56350120"/>
<dbReference type="PANTHER" id="PTHR31446:SF29">
    <property type="entry name" value="ACID PHOSPHATASE_VANADIUM-DEPENDENT HALOPEROXIDASE-RELATED PROTEIN"/>
    <property type="match status" value="1"/>
</dbReference>
<dbReference type="Proteomes" id="UP000036045">
    <property type="component" value="Unassembled WGS sequence"/>
</dbReference>
<proteinExistence type="predicted"/>
<dbReference type="OrthoDB" id="9792681at2"/>
<name>A0A0J1IPJ2_NIACI</name>
<dbReference type="AlphaFoldDB" id="A0A0J1IPJ2"/>
<evidence type="ECO:0000313" key="1">
    <source>
        <dbReference type="EMBL" id="KLV27863.1"/>
    </source>
</evidence>
<comment type="caution">
    <text evidence="1">The sequence shown here is derived from an EMBL/GenBank/DDBJ whole genome shotgun (WGS) entry which is preliminary data.</text>
</comment>
<dbReference type="InterPro" id="IPR003832">
    <property type="entry name" value="DUF212"/>
</dbReference>
<gene>
    <name evidence="1" type="ORF">ABW02_02895</name>
</gene>
<protein>
    <submittedName>
        <fullName evidence="1">Acid phosphatase</fullName>
    </submittedName>
</protein>
<reference evidence="1 2" key="1">
    <citation type="submission" date="2015-05" db="EMBL/GenBank/DDBJ databases">
        <title>Whole genome sequence and identification of bacterial endophytes from Costus igneus.</title>
        <authorList>
            <person name="Lee Y.P."/>
            <person name="Gan H.M."/>
            <person name="Eng W."/>
            <person name="Wheatley M.S."/>
            <person name="Caraballo A."/>
            <person name="Polter S."/>
            <person name="Savka M.A."/>
            <person name="Hudson A.O."/>
        </authorList>
    </citation>
    <scope>NUCLEOTIDE SEQUENCE [LARGE SCALE GENOMIC DNA]</scope>
    <source>
        <strain evidence="1 2">RIT379</strain>
    </source>
</reference>